<feature type="region of interest" description="Disordered" evidence="1">
    <location>
        <begin position="423"/>
        <end position="467"/>
    </location>
</feature>
<feature type="compositionally biased region" description="Polar residues" evidence="1">
    <location>
        <begin position="451"/>
        <end position="462"/>
    </location>
</feature>
<feature type="compositionally biased region" description="Polar residues" evidence="1">
    <location>
        <begin position="210"/>
        <end position="221"/>
    </location>
</feature>
<feature type="compositionally biased region" description="Pro residues" evidence="1">
    <location>
        <begin position="286"/>
        <end position="304"/>
    </location>
</feature>
<dbReference type="Proteomes" id="UP000324748">
    <property type="component" value="Unassembled WGS sequence"/>
</dbReference>
<feature type="compositionally biased region" description="Low complexity" evidence="1">
    <location>
        <begin position="519"/>
        <end position="528"/>
    </location>
</feature>
<evidence type="ECO:0000313" key="3">
    <source>
        <dbReference type="Proteomes" id="UP000324748"/>
    </source>
</evidence>
<feature type="region of interest" description="Disordered" evidence="1">
    <location>
        <begin position="483"/>
        <end position="528"/>
    </location>
</feature>
<dbReference type="AlphaFoldDB" id="A0A5B0NG77"/>
<feature type="region of interest" description="Disordered" evidence="1">
    <location>
        <begin position="20"/>
        <end position="57"/>
    </location>
</feature>
<evidence type="ECO:0000313" key="2">
    <source>
        <dbReference type="EMBL" id="KAA1087656.1"/>
    </source>
</evidence>
<feature type="compositionally biased region" description="Polar residues" evidence="1">
    <location>
        <begin position="487"/>
        <end position="499"/>
    </location>
</feature>
<gene>
    <name evidence="2" type="ORF">PGT21_035031</name>
</gene>
<feature type="compositionally biased region" description="Polar residues" evidence="1">
    <location>
        <begin position="185"/>
        <end position="203"/>
    </location>
</feature>
<name>A0A5B0NG77_PUCGR</name>
<feature type="compositionally biased region" description="Polar residues" evidence="1">
    <location>
        <begin position="229"/>
        <end position="249"/>
    </location>
</feature>
<keyword evidence="3" id="KW-1185">Reference proteome</keyword>
<proteinExistence type="predicted"/>
<dbReference type="EMBL" id="VSWC01000105">
    <property type="protein sequence ID" value="KAA1087656.1"/>
    <property type="molecule type" value="Genomic_DNA"/>
</dbReference>
<feature type="compositionally biased region" description="Polar residues" evidence="1">
    <location>
        <begin position="27"/>
        <end position="53"/>
    </location>
</feature>
<feature type="region of interest" description="Disordered" evidence="1">
    <location>
        <begin position="282"/>
        <end position="340"/>
    </location>
</feature>
<reference evidence="2 3" key="1">
    <citation type="submission" date="2019-05" db="EMBL/GenBank/DDBJ databases">
        <title>Emergence of the Ug99 lineage of the wheat stem rust pathogen through somatic hybridization.</title>
        <authorList>
            <person name="Li F."/>
            <person name="Upadhyaya N.M."/>
            <person name="Sperschneider J."/>
            <person name="Matny O."/>
            <person name="Nguyen-Phuc H."/>
            <person name="Mago R."/>
            <person name="Raley C."/>
            <person name="Miller M.E."/>
            <person name="Silverstein K.A.T."/>
            <person name="Henningsen E."/>
            <person name="Hirsch C.D."/>
            <person name="Visser B."/>
            <person name="Pretorius Z.A."/>
            <person name="Steffenson B.J."/>
            <person name="Schwessinger B."/>
            <person name="Dodds P.N."/>
            <person name="Figueroa M."/>
        </authorList>
    </citation>
    <scope>NUCLEOTIDE SEQUENCE [LARGE SCALE GENOMIC DNA]</scope>
    <source>
        <strain evidence="2">21-0</strain>
    </source>
</reference>
<accession>A0A5B0NG77</accession>
<comment type="caution">
    <text evidence="2">The sequence shown here is derived from an EMBL/GenBank/DDBJ whole genome shotgun (WGS) entry which is preliminary data.</text>
</comment>
<evidence type="ECO:0000256" key="1">
    <source>
        <dbReference type="SAM" id="MobiDB-lite"/>
    </source>
</evidence>
<feature type="region of interest" description="Disordered" evidence="1">
    <location>
        <begin position="185"/>
        <end position="270"/>
    </location>
</feature>
<sequence>MLSGPEHHCHNLQISNLPPFVGFPLPSDTTHPQATSKRTKPKPNQTQTSSTSKHIIHHPGCLHPDIPDIHHSSPLYRLQFTWIPEPANSPQMPPKKLKPSSTDSPWLRCPRSPCLVSYHPRNARQHLATCRYFSCVNEPCNFLGTSKQVNNHESSCPYALRSEEIGTTDPLSDSPSEVLDILTSPTRVNSYPTEPSSGVSPASSHKKTGSNRQRIFQSESPSLCDGSPVQGSSKLSKTKRTIPSDSAITTRLRGRPAERRSTLDPYDPSAKRIFSLPDEAIHPVLKPAPPRPLKCSSPVPPPPTRRLATYELQRYRPETRSLRARPSSTDTKPSPQDEEHLGLSEALAHKTAQLDALKDCYSTLVKSFDDIAYSISQNKAAHELQEELGRVPLDDFDRVLDELAVDNVPERAFLDDIVPANDEFKHDEDDFGPPAEEVGGDKENARRSATLRPNSPAHSSSAGYDPHELLTTDELADQVRLKIAGSESKSSPLADSPSNVFGRKRKRPLSQSTIPPYHPSSSPSSSHPTRFIHKLADTTLDLGDEIQPGLPSCCNFNKLIQAARDRIQTRLELRNSRLNSSSSPSS</sequence>
<dbReference type="OrthoDB" id="2501357at2759"/>
<organism evidence="2 3">
    <name type="scientific">Puccinia graminis f. sp. tritici</name>
    <dbReference type="NCBI Taxonomy" id="56615"/>
    <lineage>
        <taxon>Eukaryota</taxon>
        <taxon>Fungi</taxon>
        <taxon>Dikarya</taxon>
        <taxon>Basidiomycota</taxon>
        <taxon>Pucciniomycotina</taxon>
        <taxon>Pucciniomycetes</taxon>
        <taxon>Pucciniales</taxon>
        <taxon>Pucciniaceae</taxon>
        <taxon>Puccinia</taxon>
    </lineage>
</organism>
<protein>
    <submittedName>
        <fullName evidence="2">Uncharacterized protein</fullName>
    </submittedName>
</protein>